<gene>
    <name evidence="2" type="ORF">LCGC14_2739980</name>
</gene>
<organism evidence="2">
    <name type="scientific">marine sediment metagenome</name>
    <dbReference type="NCBI Taxonomy" id="412755"/>
    <lineage>
        <taxon>unclassified sequences</taxon>
        <taxon>metagenomes</taxon>
        <taxon>ecological metagenomes</taxon>
    </lineage>
</organism>
<protein>
    <submittedName>
        <fullName evidence="2">Uncharacterized protein</fullName>
    </submittedName>
</protein>
<reference evidence="2" key="1">
    <citation type="journal article" date="2015" name="Nature">
        <title>Complex archaea that bridge the gap between prokaryotes and eukaryotes.</title>
        <authorList>
            <person name="Spang A."/>
            <person name="Saw J.H."/>
            <person name="Jorgensen S.L."/>
            <person name="Zaremba-Niedzwiedzka K."/>
            <person name="Martijn J."/>
            <person name="Lind A.E."/>
            <person name="van Eijk R."/>
            <person name="Schleper C."/>
            <person name="Guy L."/>
            <person name="Ettema T.J."/>
        </authorList>
    </citation>
    <scope>NUCLEOTIDE SEQUENCE</scope>
</reference>
<evidence type="ECO:0000313" key="2">
    <source>
        <dbReference type="EMBL" id="KKK88754.1"/>
    </source>
</evidence>
<evidence type="ECO:0000256" key="1">
    <source>
        <dbReference type="SAM" id="MobiDB-lite"/>
    </source>
</evidence>
<dbReference type="AlphaFoldDB" id="A0A0F9BDP6"/>
<name>A0A0F9BDP6_9ZZZZ</name>
<feature type="compositionally biased region" description="Basic and acidic residues" evidence="1">
    <location>
        <begin position="56"/>
        <end position="72"/>
    </location>
</feature>
<dbReference type="EMBL" id="LAZR01049816">
    <property type="protein sequence ID" value="KKK88754.1"/>
    <property type="molecule type" value="Genomic_DNA"/>
</dbReference>
<proteinExistence type="predicted"/>
<accession>A0A0F9BDP6</accession>
<comment type="caution">
    <text evidence="2">The sequence shown here is derived from an EMBL/GenBank/DDBJ whole genome shotgun (WGS) entry which is preliminary data.</text>
</comment>
<feature type="region of interest" description="Disordered" evidence="1">
    <location>
        <begin position="56"/>
        <end position="81"/>
    </location>
</feature>
<sequence length="131" mass="14742">MGTWRIAYQCEGTMDVEAATQAEAEDVVKNLQPDDMTLSAPFIVFREELDVQGKLHAGSEDMTDAPRTRQRETYLNSRDPGRRAMVLPEGMTCGDCRHCARCVAIFGHVPADEVCDWYPSRFQPSSGEERK</sequence>